<feature type="signal peptide" evidence="1">
    <location>
        <begin position="1"/>
        <end position="26"/>
    </location>
</feature>
<accession>A0A1A9WUP3</accession>
<protein>
    <submittedName>
        <fullName evidence="2">Uncharacterized protein</fullName>
    </submittedName>
</protein>
<keyword evidence="1" id="KW-0732">Signal</keyword>
<organism evidence="2 3">
    <name type="scientific">Glossina brevipalpis</name>
    <dbReference type="NCBI Taxonomy" id="37001"/>
    <lineage>
        <taxon>Eukaryota</taxon>
        <taxon>Metazoa</taxon>
        <taxon>Ecdysozoa</taxon>
        <taxon>Arthropoda</taxon>
        <taxon>Hexapoda</taxon>
        <taxon>Insecta</taxon>
        <taxon>Pterygota</taxon>
        <taxon>Neoptera</taxon>
        <taxon>Endopterygota</taxon>
        <taxon>Diptera</taxon>
        <taxon>Brachycera</taxon>
        <taxon>Muscomorpha</taxon>
        <taxon>Hippoboscoidea</taxon>
        <taxon>Glossinidae</taxon>
        <taxon>Glossina</taxon>
    </lineage>
</organism>
<dbReference type="VEuPathDB" id="VectorBase:GBRI033010"/>
<evidence type="ECO:0000256" key="1">
    <source>
        <dbReference type="SAM" id="SignalP"/>
    </source>
</evidence>
<reference evidence="2" key="2">
    <citation type="submission" date="2020-05" db="UniProtKB">
        <authorList>
            <consortium name="EnsemblMetazoa"/>
        </authorList>
    </citation>
    <scope>IDENTIFICATION</scope>
    <source>
        <strain evidence="2">IAEA</strain>
    </source>
</reference>
<sequence>MSMPMNFVKSFAVCFSILLTIKSSASQSLNTPEKERKAIKDFFNYVDITTDFKLNNMLKMTQSFVEQLLNSIPYDDRGNTAELLQQYIDKAENLRYHGVSIEEKENMLLELRELIALTRSGLEKQEKEDMILKQNMLGMFELLARLAIEERRQSEKFSKASSLLRRRFTSEGIQRHQQLFDLLYELEQEQDIVNREALFRNLKDLRAQIM</sequence>
<dbReference type="AlphaFoldDB" id="A0A1A9WUP3"/>
<dbReference type="Proteomes" id="UP000091820">
    <property type="component" value="Unassembled WGS sequence"/>
</dbReference>
<evidence type="ECO:0000313" key="2">
    <source>
        <dbReference type="EnsemblMetazoa" id="GBRI033010-PA"/>
    </source>
</evidence>
<reference evidence="3" key="1">
    <citation type="submission" date="2014-03" db="EMBL/GenBank/DDBJ databases">
        <authorList>
            <person name="Aksoy S."/>
            <person name="Warren W."/>
            <person name="Wilson R.K."/>
        </authorList>
    </citation>
    <scope>NUCLEOTIDE SEQUENCE [LARGE SCALE GENOMIC DNA]</scope>
    <source>
        <strain evidence="3">IAEA</strain>
    </source>
</reference>
<name>A0A1A9WUP3_9MUSC</name>
<dbReference type="EnsemblMetazoa" id="GBRI033010-RA">
    <property type="protein sequence ID" value="GBRI033010-PA"/>
    <property type="gene ID" value="GBRI033010"/>
</dbReference>
<proteinExistence type="predicted"/>
<evidence type="ECO:0000313" key="3">
    <source>
        <dbReference type="Proteomes" id="UP000091820"/>
    </source>
</evidence>
<feature type="chain" id="PRO_5008400680" evidence="1">
    <location>
        <begin position="27"/>
        <end position="210"/>
    </location>
</feature>
<keyword evidence="3" id="KW-1185">Reference proteome</keyword>